<feature type="signal peptide" evidence="3">
    <location>
        <begin position="1"/>
        <end position="23"/>
    </location>
</feature>
<name>A0A1X7NRK0_9MICO</name>
<dbReference type="OrthoDB" id="525039at2"/>
<feature type="region of interest" description="Disordered" evidence="2">
    <location>
        <begin position="24"/>
        <end position="68"/>
    </location>
</feature>
<dbReference type="Gene3D" id="2.40.260.10">
    <property type="entry name" value="Sortase"/>
    <property type="match status" value="1"/>
</dbReference>
<feature type="chain" id="PRO_5011965209" evidence="3">
    <location>
        <begin position="24"/>
        <end position="216"/>
    </location>
</feature>
<dbReference type="Proteomes" id="UP000193711">
    <property type="component" value="Unassembled WGS sequence"/>
</dbReference>
<gene>
    <name evidence="4" type="ORF">SAMN06295885_1776</name>
</gene>
<keyword evidence="5" id="KW-1185">Reference proteome</keyword>
<evidence type="ECO:0000256" key="2">
    <source>
        <dbReference type="SAM" id="MobiDB-lite"/>
    </source>
</evidence>
<proteinExistence type="predicted"/>
<dbReference type="AlphaFoldDB" id="A0A1X7NRK0"/>
<dbReference type="EMBL" id="FXBM01000001">
    <property type="protein sequence ID" value="SMH40323.1"/>
    <property type="molecule type" value="Genomic_DNA"/>
</dbReference>
<dbReference type="CDD" id="cd05829">
    <property type="entry name" value="Sortase_F"/>
    <property type="match status" value="1"/>
</dbReference>
<dbReference type="InterPro" id="IPR023365">
    <property type="entry name" value="Sortase_dom-sf"/>
</dbReference>
<feature type="compositionally biased region" description="Low complexity" evidence="2">
    <location>
        <begin position="27"/>
        <end position="54"/>
    </location>
</feature>
<dbReference type="STRING" id="1891671.SAMN06295885_1776"/>
<dbReference type="RefSeq" id="WP_085476105.1">
    <property type="nucleotide sequence ID" value="NZ_FXBM01000001.1"/>
</dbReference>
<evidence type="ECO:0000256" key="3">
    <source>
        <dbReference type="SAM" id="SignalP"/>
    </source>
</evidence>
<dbReference type="InterPro" id="IPR042001">
    <property type="entry name" value="Sortase_F"/>
</dbReference>
<evidence type="ECO:0000313" key="4">
    <source>
        <dbReference type="EMBL" id="SMH40323.1"/>
    </source>
</evidence>
<sequence length="216" mass="22047">MRAVARVGVALAVALTLTGCSTAAPVPTSTGSAASESTPTSAPTSTPTAAAAAAGQLQDPVAADARSRSTVVPERVVIPALGVDSTLESLTRDETGWIQPPVLVDEAGWYRDGVVPGDIGPSVIAGHVDSRIGPGVFLRLSELAPGDTVDVMLSDGSTRTFAVTGSVTVPKEDFPTEDVYGPTPTAQLRLITCGGVFDDSYGHYVDNVVVSAERIA</sequence>
<dbReference type="PROSITE" id="PS51257">
    <property type="entry name" value="PROKAR_LIPOPROTEIN"/>
    <property type="match status" value="1"/>
</dbReference>
<organism evidence="4 5">
    <name type="scientific">Rathayibacter oskolensis</name>
    <dbReference type="NCBI Taxonomy" id="1891671"/>
    <lineage>
        <taxon>Bacteria</taxon>
        <taxon>Bacillati</taxon>
        <taxon>Actinomycetota</taxon>
        <taxon>Actinomycetes</taxon>
        <taxon>Micrococcales</taxon>
        <taxon>Microbacteriaceae</taxon>
        <taxon>Rathayibacter</taxon>
    </lineage>
</organism>
<dbReference type="SUPFAM" id="SSF63817">
    <property type="entry name" value="Sortase"/>
    <property type="match status" value="1"/>
</dbReference>
<evidence type="ECO:0000313" key="5">
    <source>
        <dbReference type="Proteomes" id="UP000193711"/>
    </source>
</evidence>
<accession>A0A1X7NRK0</accession>
<dbReference type="GO" id="GO:0016787">
    <property type="term" value="F:hydrolase activity"/>
    <property type="evidence" value="ECO:0007669"/>
    <property type="project" value="UniProtKB-KW"/>
</dbReference>
<keyword evidence="3" id="KW-0732">Signal</keyword>
<evidence type="ECO:0000256" key="1">
    <source>
        <dbReference type="ARBA" id="ARBA00022801"/>
    </source>
</evidence>
<reference evidence="5" key="1">
    <citation type="submission" date="2017-04" db="EMBL/GenBank/DDBJ databases">
        <authorList>
            <person name="Varghese N."/>
            <person name="Submissions S."/>
        </authorList>
    </citation>
    <scope>NUCLEOTIDE SEQUENCE [LARGE SCALE GENOMIC DNA]</scope>
    <source>
        <strain evidence="5">VKM Ac-2121</strain>
    </source>
</reference>
<dbReference type="InterPro" id="IPR005754">
    <property type="entry name" value="Sortase"/>
</dbReference>
<protein>
    <submittedName>
        <fullName evidence="4">Sortase family protein</fullName>
    </submittedName>
</protein>
<dbReference type="Pfam" id="PF04203">
    <property type="entry name" value="Sortase"/>
    <property type="match status" value="1"/>
</dbReference>
<keyword evidence="1" id="KW-0378">Hydrolase</keyword>
<dbReference type="NCBIfam" id="NF033748">
    <property type="entry name" value="class_F_sortase"/>
    <property type="match status" value="1"/>
</dbReference>